<feature type="domain" description="Fibronectin type-III" evidence="7">
    <location>
        <begin position="1439"/>
        <end position="1532"/>
    </location>
</feature>
<evidence type="ECO:0000256" key="6">
    <source>
        <dbReference type="SAM" id="MobiDB-lite"/>
    </source>
</evidence>
<dbReference type="InterPro" id="IPR003961">
    <property type="entry name" value="FN3_dom"/>
</dbReference>
<dbReference type="InterPro" id="IPR001119">
    <property type="entry name" value="SLH_dom"/>
</dbReference>
<dbReference type="SUPFAM" id="SSF49265">
    <property type="entry name" value="Fibronectin type III"/>
    <property type="match status" value="1"/>
</dbReference>
<feature type="region of interest" description="Disordered" evidence="6">
    <location>
        <begin position="1754"/>
        <end position="1778"/>
    </location>
</feature>
<dbReference type="Pfam" id="PF00395">
    <property type="entry name" value="SLH"/>
    <property type="match status" value="3"/>
</dbReference>
<dbReference type="PANTHER" id="PTHR10357">
    <property type="entry name" value="ALPHA-AMYLASE FAMILY MEMBER"/>
    <property type="match status" value="1"/>
</dbReference>
<dbReference type="InterPro" id="IPR054409">
    <property type="entry name" value="X25_BaPul-like"/>
</dbReference>
<dbReference type="GO" id="GO:2001070">
    <property type="term" value="F:starch binding"/>
    <property type="evidence" value="ECO:0007669"/>
    <property type="project" value="InterPro"/>
</dbReference>
<dbReference type="InterPro" id="IPR013783">
    <property type="entry name" value="Ig-like_fold"/>
</dbReference>
<keyword evidence="11" id="KW-1185">Reference proteome</keyword>
<keyword evidence="4" id="KW-0106">Calcium</keyword>
<feature type="domain" description="SLH" evidence="9">
    <location>
        <begin position="2096"/>
        <end position="2152"/>
    </location>
</feature>
<dbReference type="Gene3D" id="2.60.40.10">
    <property type="entry name" value="Immunoglobulins"/>
    <property type="match status" value="6"/>
</dbReference>
<dbReference type="InterPro" id="IPR014756">
    <property type="entry name" value="Ig_E-set"/>
</dbReference>
<dbReference type="CDD" id="cd00063">
    <property type="entry name" value="FN3"/>
    <property type="match status" value="2"/>
</dbReference>
<dbReference type="CDD" id="cd02857">
    <property type="entry name" value="E_set_CDase_PDE_N"/>
    <property type="match status" value="1"/>
</dbReference>
<dbReference type="PROSITE" id="PS51272">
    <property type="entry name" value="SLH"/>
    <property type="match status" value="3"/>
</dbReference>
<evidence type="ECO:0000259" key="9">
    <source>
        <dbReference type="PROSITE" id="PS51272"/>
    </source>
</evidence>
<dbReference type="InterPro" id="IPR002044">
    <property type="entry name" value="CBM20"/>
</dbReference>
<dbReference type="SUPFAM" id="SSF51445">
    <property type="entry name" value="(Trans)glycosidases"/>
    <property type="match status" value="1"/>
</dbReference>
<evidence type="ECO:0000259" key="7">
    <source>
        <dbReference type="PROSITE" id="PS50853"/>
    </source>
</evidence>
<dbReference type="Pfam" id="PF22058">
    <property type="entry name" value="X25_BaPul_like"/>
    <property type="match status" value="2"/>
</dbReference>
<gene>
    <name evidence="10" type="ORF">A8990_11753</name>
</gene>
<dbReference type="Proteomes" id="UP000256304">
    <property type="component" value="Unassembled WGS sequence"/>
</dbReference>
<name>A0A3D9RRW1_9BACL</name>
<evidence type="ECO:0000256" key="1">
    <source>
        <dbReference type="ARBA" id="ARBA00001913"/>
    </source>
</evidence>
<dbReference type="GO" id="GO:0004553">
    <property type="term" value="F:hydrolase activity, hydrolyzing O-glycosyl compounds"/>
    <property type="evidence" value="ECO:0007669"/>
    <property type="project" value="InterPro"/>
</dbReference>
<dbReference type="InterPro" id="IPR031319">
    <property type="entry name" value="A-amylase_C"/>
</dbReference>
<reference evidence="10 11" key="1">
    <citation type="submission" date="2018-08" db="EMBL/GenBank/DDBJ databases">
        <title>Genomic Encyclopedia of Type Strains, Phase III (KMG-III): the genomes of soil and plant-associated and newly described type strains.</title>
        <authorList>
            <person name="Whitman W."/>
        </authorList>
    </citation>
    <scope>NUCLEOTIDE SEQUENCE [LARGE SCALE GENOMIC DNA]</scope>
    <source>
        <strain evidence="10 11">CGMCC 1.10966</strain>
    </source>
</reference>
<evidence type="ECO:0000256" key="3">
    <source>
        <dbReference type="ARBA" id="ARBA00022801"/>
    </source>
</evidence>
<evidence type="ECO:0000256" key="2">
    <source>
        <dbReference type="ARBA" id="ARBA00022723"/>
    </source>
</evidence>
<evidence type="ECO:0000256" key="5">
    <source>
        <dbReference type="ARBA" id="ARBA00023295"/>
    </source>
</evidence>
<evidence type="ECO:0000313" key="10">
    <source>
        <dbReference type="EMBL" id="REE82689.1"/>
    </source>
</evidence>
<dbReference type="PROSITE" id="PS50853">
    <property type="entry name" value="FN3"/>
    <property type="match status" value="2"/>
</dbReference>
<dbReference type="SMART" id="SM00060">
    <property type="entry name" value="FN3"/>
    <property type="match status" value="2"/>
</dbReference>
<dbReference type="InterPro" id="IPR017853">
    <property type="entry name" value="GH"/>
</dbReference>
<organism evidence="10 11">
    <name type="scientific">Paenibacillus taihuensis</name>
    <dbReference type="NCBI Taxonomy" id="1156355"/>
    <lineage>
        <taxon>Bacteria</taxon>
        <taxon>Bacillati</taxon>
        <taxon>Bacillota</taxon>
        <taxon>Bacilli</taxon>
        <taxon>Bacillales</taxon>
        <taxon>Paenibacillaceae</taxon>
        <taxon>Paenibacillus</taxon>
    </lineage>
</organism>
<protein>
    <submittedName>
        <fullName evidence="10">Glycosidase</fullName>
    </submittedName>
</protein>
<dbReference type="RefSeq" id="WP_116189930.1">
    <property type="nucleotide sequence ID" value="NZ_QTTN01000017.1"/>
</dbReference>
<dbReference type="SUPFAM" id="SSF81296">
    <property type="entry name" value="E set domains"/>
    <property type="match status" value="2"/>
</dbReference>
<dbReference type="CDD" id="cd11338">
    <property type="entry name" value="AmyAc_CMD"/>
    <property type="match status" value="1"/>
</dbReference>
<dbReference type="Gene3D" id="2.60.40.1180">
    <property type="entry name" value="Golgi alpha-mannosidase II"/>
    <property type="match status" value="1"/>
</dbReference>
<dbReference type="GO" id="GO:0005975">
    <property type="term" value="P:carbohydrate metabolic process"/>
    <property type="evidence" value="ECO:0007669"/>
    <property type="project" value="InterPro"/>
</dbReference>
<keyword evidence="5 10" id="KW-0326">Glycosidase</keyword>
<comment type="cofactor">
    <cofactor evidence="1">
        <name>Ca(2+)</name>
        <dbReference type="ChEBI" id="CHEBI:29108"/>
    </cofactor>
</comment>
<feature type="domain" description="CBM20" evidence="8">
    <location>
        <begin position="1528"/>
        <end position="1629"/>
    </location>
</feature>
<evidence type="ECO:0000256" key="4">
    <source>
        <dbReference type="ARBA" id="ARBA00022837"/>
    </source>
</evidence>
<proteinExistence type="predicted"/>
<dbReference type="InterPro" id="IPR036116">
    <property type="entry name" value="FN3_sf"/>
</dbReference>
<feature type="domain" description="SLH" evidence="9">
    <location>
        <begin position="2030"/>
        <end position="2093"/>
    </location>
</feature>
<dbReference type="PANTHER" id="PTHR10357:SF210">
    <property type="entry name" value="MALTODEXTRIN GLUCOSIDASE"/>
    <property type="match status" value="1"/>
</dbReference>
<dbReference type="EMBL" id="QTTN01000017">
    <property type="protein sequence ID" value="REE82689.1"/>
    <property type="molecule type" value="Genomic_DNA"/>
</dbReference>
<keyword evidence="3" id="KW-0378">Hydrolase</keyword>
<dbReference type="OrthoDB" id="9805159at2"/>
<dbReference type="SMART" id="SM00632">
    <property type="entry name" value="Aamy_C"/>
    <property type="match status" value="1"/>
</dbReference>
<dbReference type="InterPro" id="IPR004185">
    <property type="entry name" value="Glyco_hydro_13_lg-like_dom"/>
</dbReference>
<accession>A0A3D9RRW1</accession>
<dbReference type="InterPro" id="IPR006047">
    <property type="entry name" value="GH13_cat_dom"/>
</dbReference>
<dbReference type="InterPro" id="IPR013780">
    <property type="entry name" value="Glyco_hydro_b"/>
</dbReference>
<dbReference type="PROSITE" id="PS51166">
    <property type="entry name" value="CBM20"/>
    <property type="match status" value="1"/>
</dbReference>
<feature type="domain" description="Fibronectin type-III" evidence="7">
    <location>
        <begin position="1225"/>
        <end position="1316"/>
    </location>
</feature>
<feature type="domain" description="SLH" evidence="9">
    <location>
        <begin position="1971"/>
        <end position="2029"/>
    </location>
</feature>
<keyword evidence="2" id="KW-0479">Metal-binding</keyword>
<evidence type="ECO:0000313" key="11">
    <source>
        <dbReference type="Proteomes" id="UP000256304"/>
    </source>
</evidence>
<dbReference type="SMART" id="SM00642">
    <property type="entry name" value="Aamy"/>
    <property type="match status" value="1"/>
</dbReference>
<dbReference type="GO" id="GO:0046872">
    <property type="term" value="F:metal ion binding"/>
    <property type="evidence" value="ECO:0007669"/>
    <property type="project" value="UniProtKB-KW"/>
</dbReference>
<evidence type="ECO:0000259" key="8">
    <source>
        <dbReference type="PROSITE" id="PS51166"/>
    </source>
</evidence>
<comment type="caution">
    <text evidence="10">The sequence shown here is derived from an EMBL/GenBank/DDBJ whole genome shotgun (WGS) entry which is preliminary data.</text>
</comment>
<sequence length="2152" mass="234859">MRAFAIICGRRYWAPLLLSILVVVQAVGMLPQQAAADAGAATYAEGGKIHFVLPKAALAISAKGSYNNWSDPAVTLNDEDGDGVYTADIAVDSPNHEYVYKFIVNGNMMDGSDLPITSDQDSNIHLAYTPKLKVAGGFDTNAFGVQHEMPLVSDAYQFTTDTLADSVYSYKFISGADGLPDIWFNDPTNSNISGGNNKITVGTPPVSSVAADTFVDQPGGNHKWVVVGSFQGWSNGSTETQMKHLVGEFYAYSTVLDAGQYEFKVVHQGTWDGYSNNGNNISFTLAAQTKVNFYVNDELGQVRISLPNVAGAAQYVPSIDAANWPRLVGDIQKVFGEAEWSPDKAKQMFVDYNFDGSLFKLQRTLPAGRYAMKIVEGDDWDGNVNNYGTGNEDFILQTLDLADVTFSTVLADRTITTNYKPADSQFDGMIHRDKLVFDSRSVTYKKPFGAIKEGSEDVTLRIAAEAGDAQIVRAELTNPEGLASTFDMHKATSFNDKDYWEVTIPASTFQGIGVWGYKFILIDGPSKVEYGDDSSRGGSGASADEGALPYDLTVYEKDFHTPDWMKNAVVYQIFPDRFMDGDKTNNRSKLVDGYRGGDVLPGETLTEKNGHKLQYFDGGVPNDPASGQVDGTWSDVPENPDRTTPEQQPYFPGATTDGLWTNEFYGGDIEGASQKLDYLKSIGVNVIYFNPIAWAASNHKYDATDYQHLDPMFGEPVYNTPGDPTSGLNYEATRVASDRVFTDFTKKASEMGFKLIVDGVFNHVGDDSIYFDRYEKYPEIGAYEFWAKVYDKVNKNGATLEEAKQQTINAFTAQINPATGKHYAYPADFDFTNWFTVSNEQVDGHYKYEGWWGYDSLPVIDAPQASEGDSEGLPGNHEWNVQGYRDLVIGHDLNGKSDEEAEAMMQKANSQRWEWMGATGWRLDVAPDVSSGTWEQFRKAVKSTVGRTDSNGNKVPDPIILGEEWGVATRFLLGDQFDSVMNYRFRGALQSFIISGNAKQFNDALESIREDYPAEAWQVMLNLVDSHDTIRSITKYDKPEWEEEHLAIAPEASDKALKMQALTAIFQMGYPGAPTIYYGDEVGLTGTKDPDSRRTFPWERVSGASGNYAGVGKYASLFDTYQKAANARQNNEAFRTGELKNAYNQGDVIAYARKTDKHAGLVVVNRGTSDVTIQANVAGFLPEGLKLADQLGSNMEGTVSGGVIALTVKAMSGLMMSSTTELALVPQVLHVAAVGGNGEVSLTWDAVDDATGYNVYRAAIEGGQLDFAGHADGNTWADTTVENGKKYYYTVTAVTDSGESLLSEYASATPSFTIEGVAITQQSAPVTLGVGHKTGEIEVTVNIPGLTDSSTYASKEAPNLIARLVYYKEGTDKAKAETTKLRYKQDTENGRKVYWASFEPIETGAYYFFAQVSSDNGFTFSESTQSYVDVYADSNDTTAPEAPLLADITTESNRVQLNWTAAQSGETPHHYEIYRKTADSEYTRIATADNTAKSYVDFTVSNDTAYTYKVAAVDGAYNRAFSGDQSVTPKLVMVDVKLRVHLPSYTPVQDDIYLAGDLNGWNSSGYKLSVPSGATTRDVVEYSFKMMAGKSIQYKYTRGTWETEALTSHARLANDTVDSGNYAYSSTDTNMQLTIKNQGGNTMVVDDYVLRWVDMPMIVTMPRISYGDDISYTTDEDTFTLKANVPYGVDFTINGTPIKPSEMSATGDVLVENVPLKVGKNTFTLHIEPSDETLGLPWYTDAGRASQATKTLKLEITREGDDTGTPQSPPDDHNTRTDANKVTFTETQLQTAISNASYNGNVVLSAEGKSQVVLPANTVALLGGKQLEIRQGDVVIAVPSENLSQLIALGGQPSAGGSISLQMKPLSGQAKQELLNRLDHQADTHLQGASEIYDFRLAQVGADGKETAVLSQFTKPITLTFKLNGDANKKLTGIYYIADNGKLEYVGGKLNADGTMTVEVVHFSSYAALEYDKSFVDVPLSHWAASMVRELASKHIVNGTEERRFEPGRSVSRAEFAALLVRALELKSAKPAAFEDVPASAWYAGDVAAAAEAGIVHGRSAASFAPNDSITREEMASMLIRAYEAKNGNKEGSGAELVFKDAEMISAWARDAVQAGVKLGLLNGIDGGHFDPKGSTTRAESAKVIYKLLGLE</sequence>
<dbReference type="SUPFAM" id="SSF51011">
    <property type="entry name" value="Glycosyl hydrolase domain"/>
    <property type="match status" value="1"/>
</dbReference>
<dbReference type="Gene3D" id="3.20.20.80">
    <property type="entry name" value="Glycosidases"/>
    <property type="match status" value="1"/>
</dbReference>
<dbReference type="Pfam" id="PF00128">
    <property type="entry name" value="Alpha-amylase"/>
    <property type="match status" value="2"/>
</dbReference>